<evidence type="ECO:0000313" key="2">
    <source>
        <dbReference type="EMBL" id="VYU62504.1"/>
    </source>
</evidence>
<feature type="transmembrane region" description="Helical" evidence="1">
    <location>
        <begin position="6"/>
        <end position="21"/>
    </location>
</feature>
<reference evidence="2" key="1">
    <citation type="submission" date="2019-11" db="EMBL/GenBank/DDBJ databases">
        <authorList>
            <person name="Feng L."/>
        </authorList>
    </citation>
    <scope>NUCLEOTIDE SEQUENCE</scope>
    <source>
        <strain evidence="2">CParaputrificumLFYP93</strain>
    </source>
</reference>
<evidence type="ECO:0000256" key="1">
    <source>
        <dbReference type="SAM" id="Phobius"/>
    </source>
</evidence>
<feature type="transmembrane region" description="Helical" evidence="1">
    <location>
        <begin position="42"/>
        <end position="62"/>
    </location>
</feature>
<keyword evidence="1" id="KW-0812">Transmembrane</keyword>
<accession>A0A6N3GDL2</accession>
<keyword evidence="1" id="KW-0472">Membrane</keyword>
<sequence>MKLIFALLFILLILILTYYIYKSSSIYYAKTNKESLICKIRCSSRTSVFFLVFSIIIILLLIDKIMNFSTFTFYYLFAFMYLPQYILFLLSDTTIFIFKDRIISSNNPIKFSNISKIEIKPTKGSNKFSLLITQGKSTYVETIFSNGREKLIEILKPLLDENTEFIY</sequence>
<name>A0A6N3GDL2_9CLOT</name>
<proteinExistence type="predicted"/>
<feature type="transmembrane region" description="Helical" evidence="1">
    <location>
        <begin position="74"/>
        <end position="98"/>
    </location>
</feature>
<dbReference type="EMBL" id="CACRTV010000079">
    <property type="protein sequence ID" value="VYU62504.1"/>
    <property type="molecule type" value="Genomic_DNA"/>
</dbReference>
<organism evidence="2">
    <name type="scientific">Clostridium paraputrificum</name>
    <dbReference type="NCBI Taxonomy" id="29363"/>
    <lineage>
        <taxon>Bacteria</taxon>
        <taxon>Bacillati</taxon>
        <taxon>Bacillota</taxon>
        <taxon>Clostridia</taxon>
        <taxon>Eubacteriales</taxon>
        <taxon>Clostridiaceae</taxon>
        <taxon>Clostridium</taxon>
    </lineage>
</organism>
<dbReference type="AlphaFoldDB" id="A0A6N3GDL2"/>
<protein>
    <submittedName>
        <fullName evidence="2">Uncharacterized protein</fullName>
    </submittedName>
</protein>
<keyword evidence="1" id="KW-1133">Transmembrane helix</keyword>
<gene>
    <name evidence="2" type="ORF">CPLFYP93_03032</name>
</gene>